<reference evidence="1 2" key="1">
    <citation type="submission" date="2018-11" db="EMBL/GenBank/DDBJ databases">
        <title>Sequencing the genomes of 1000 actinobacteria strains.</title>
        <authorList>
            <person name="Klenk H.-P."/>
        </authorList>
    </citation>
    <scope>NUCLEOTIDE SEQUENCE [LARGE SCALE GENOMIC DNA]</scope>
    <source>
        <strain evidence="1 2">DSM 44781</strain>
    </source>
</reference>
<dbReference type="SFLD" id="SFLDG01129">
    <property type="entry name" value="C1.5:_HAD__Beta-PGM__Phosphata"/>
    <property type="match status" value="1"/>
</dbReference>
<name>A0A3N4S5D4_9ACTN</name>
<keyword evidence="1" id="KW-0378">Hydrolase</keyword>
<dbReference type="PANTHER" id="PTHR43611:SF3">
    <property type="entry name" value="FLAVIN MONONUCLEOTIDE HYDROLASE 1, CHLOROPLATIC"/>
    <property type="match status" value="1"/>
</dbReference>
<dbReference type="NCBIfam" id="TIGR01509">
    <property type="entry name" value="HAD-SF-IA-v3"/>
    <property type="match status" value="1"/>
</dbReference>
<dbReference type="SUPFAM" id="SSF56784">
    <property type="entry name" value="HAD-like"/>
    <property type="match status" value="1"/>
</dbReference>
<dbReference type="Proteomes" id="UP000266906">
    <property type="component" value="Unassembled WGS sequence"/>
</dbReference>
<keyword evidence="2" id="KW-1185">Reference proteome</keyword>
<dbReference type="PRINTS" id="PR00413">
    <property type="entry name" value="HADHALOGNASE"/>
</dbReference>
<dbReference type="GO" id="GO:0016787">
    <property type="term" value="F:hydrolase activity"/>
    <property type="evidence" value="ECO:0007669"/>
    <property type="project" value="UniProtKB-KW"/>
</dbReference>
<gene>
    <name evidence="1" type="ORF">EDD38_2307</name>
</gene>
<dbReference type="RefSeq" id="WP_123818084.1">
    <property type="nucleotide sequence ID" value="NZ_JBEYIY010000027.1"/>
</dbReference>
<protein>
    <submittedName>
        <fullName evidence="1">Hydrolase of the HAD superfamily</fullName>
    </submittedName>
</protein>
<dbReference type="Gene3D" id="3.40.50.1000">
    <property type="entry name" value="HAD superfamily/HAD-like"/>
    <property type="match status" value="1"/>
</dbReference>
<dbReference type="SFLD" id="SFLDS00003">
    <property type="entry name" value="Haloacid_Dehalogenase"/>
    <property type="match status" value="1"/>
</dbReference>
<sequence>MAGRMAGRRIGAVLCDLDGVLRIWADLADVDRAHGLAPGTVAAAAFRPERLLPAVTGQVGDGQWRALVAEDLAARCGSAEVARAAVADWARQPFRVDAQVRALLAAARRSAAVVLVSNGTTALEADLAALGLDAAFDAVVNSARVGAAKPDPRIFLAAAERAGVPPRDCLFVDDTAGHVAAATALGMQGHHHRGAPGLSAVLGGHGLL</sequence>
<dbReference type="InterPro" id="IPR006439">
    <property type="entry name" value="HAD-SF_hydro_IA"/>
</dbReference>
<proteinExistence type="predicted"/>
<dbReference type="InterPro" id="IPR036412">
    <property type="entry name" value="HAD-like_sf"/>
</dbReference>
<dbReference type="NCBIfam" id="TIGR01549">
    <property type="entry name" value="HAD-SF-IA-v1"/>
    <property type="match status" value="1"/>
</dbReference>
<dbReference type="Pfam" id="PF00702">
    <property type="entry name" value="Hydrolase"/>
    <property type="match status" value="1"/>
</dbReference>
<evidence type="ECO:0000313" key="1">
    <source>
        <dbReference type="EMBL" id="RPE34000.1"/>
    </source>
</evidence>
<dbReference type="InterPro" id="IPR023214">
    <property type="entry name" value="HAD_sf"/>
</dbReference>
<organism evidence="1 2">
    <name type="scientific">Kitasatospora cineracea</name>
    <dbReference type="NCBI Taxonomy" id="88074"/>
    <lineage>
        <taxon>Bacteria</taxon>
        <taxon>Bacillati</taxon>
        <taxon>Actinomycetota</taxon>
        <taxon>Actinomycetes</taxon>
        <taxon>Kitasatosporales</taxon>
        <taxon>Streptomycetaceae</taxon>
        <taxon>Kitasatospora</taxon>
    </lineage>
</organism>
<evidence type="ECO:0000313" key="2">
    <source>
        <dbReference type="Proteomes" id="UP000266906"/>
    </source>
</evidence>
<dbReference type="EMBL" id="RKQG01000001">
    <property type="protein sequence ID" value="RPE34000.1"/>
    <property type="molecule type" value="Genomic_DNA"/>
</dbReference>
<dbReference type="AlphaFoldDB" id="A0A3N4S5D4"/>
<comment type="caution">
    <text evidence="1">The sequence shown here is derived from an EMBL/GenBank/DDBJ whole genome shotgun (WGS) entry which is preliminary data.</text>
</comment>
<dbReference type="PANTHER" id="PTHR43611">
    <property type="entry name" value="ALPHA-D-GLUCOSE 1-PHOSPHATE PHOSPHATASE"/>
    <property type="match status" value="1"/>
</dbReference>
<accession>A0A3N4S5D4</accession>